<protein>
    <submittedName>
        <fullName evidence="2">Uncharacterized protein</fullName>
    </submittedName>
</protein>
<evidence type="ECO:0000313" key="3">
    <source>
        <dbReference type="Proteomes" id="UP000030693"/>
    </source>
</evidence>
<accession>A0A058Z633</accession>
<name>A0A058Z633_FONAL</name>
<keyword evidence="3" id="KW-1185">Reference proteome</keyword>
<dbReference type="EMBL" id="KB932206">
    <property type="protein sequence ID" value="KCV69566.1"/>
    <property type="molecule type" value="Genomic_DNA"/>
</dbReference>
<evidence type="ECO:0000313" key="2">
    <source>
        <dbReference type="EMBL" id="KCV69566.1"/>
    </source>
</evidence>
<gene>
    <name evidence="2" type="ORF">H696_03988</name>
</gene>
<evidence type="ECO:0000256" key="1">
    <source>
        <dbReference type="SAM" id="MobiDB-lite"/>
    </source>
</evidence>
<dbReference type="Proteomes" id="UP000030693">
    <property type="component" value="Unassembled WGS sequence"/>
</dbReference>
<organism evidence="2">
    <name type="scientific">Fonticula alba</name>
    <name type="common">Slime mold</name>
    <dbReference type="NCBI Taxonomy" id="691883"/>
    <lineage>
        <taxon>Eukaryota</taxon>
        <taxon>Rotosphaerida</taxon>
        <taxon>Fonticulaceae</taxon>
        <taxon>Fonticula</taxon>
    </lineage>
</organism>
<dbReference type="RefSeq" id="XP_009496131.1">
    <property type="nucleotide sequence ID" value="XM_009497856.1"/>
</dbReference>
<dbReference type="AlphaFoldDB" id="A0A058Z633"/>
<sequence length="188" mass="19332">MRVSSAAGGSRACLLRAGSSRLAGPGGGAILLILYSRAAAFGAGASAAPGPSCWRLPGFSGAGPPRRRCDQSSGPGSAPVAGPDSGGMRPCRRRHPAPAPGPPSRLARPPQAAGQYPAHAPAHYHLSAAAPHQPQHTQHQHQSQVPFGNHDPRPVGLRPGGAADTRRGYLTPHRRMARGLGKLGPRQH</sequence>
<proteinExistence type="predicted"/>
<reference evidence="2" key="1">
    <citation type="submission" date="2013-04" db="EMBL/GenBank/DDBJ databases">
        <title>The Genome Sequence of Fonticula alba ATCC 38817.</title>
        <authorList>
            <consortium name="The Broad Institute Genomics Platform"/>
            <person name="Russ C."/>
            <person name="Cuomo C."/>
            <person name="Burger G."/>
            <person name="Gray M.W."/>
            <person name="Holland P.W.H."/>
            <person name="King N."/>
            <person name="Lang F.B.F."/>
            <person name="Roger A.J."/>
            <person name="Ruiz-Trillo I."/>
            <person name="Brown M."/>
            <person name="Walker B."/>
            <person name="Young S."/>
            <person name="Zeng Q."/>
            <person name="Gargeya S."/>
            <person name="Fitzgerald M."/>
            <person name="Haas B."/>
            <person name="Abouelleil A."/>
            <person name="Allen A.W."/>
            <person name="Alvarado L."/>
            <person name="Arachchi H.M."/>
            <person name="Berlin A.M."/>
            <person name="Chapman S.B."/>
            <person name="Gainer-Dewar J."/>
            <person name="Goldberg J."/>
            <person name="Griggs A."/>
            <person name="Gujja S."/>
            <person name="Hansen M."/>
            <person name="Howarth C."/>
            <person name="Imamovic A."/>
            <person name="Ireland A."/>
            <person name="Larimer J."/>
            <person name="McCowan C."/>
            <person name="Murphy C."/>
            <person name="Pearson M."/>
            <person name="Poon T.W."/>
            <person name="Priest M."/>
            <person name="Roberts A."/>
            <person name="Saif S."/>
            <person name="Shea T."/>
            <person name="Sisk P."/>
            <person name="Sykes S."/>
            <person name="Wortman J."/>
            <person name="Nusbaum C."/>
            <person name="Birren B."/>
        </authorList>
    </citation>
    <scope>NUCLEOTIDE SEQUENCE [LARGE SCALE GENOMIC DNA]</scope>
    <source>
        <strain evidence="2">ATCC 38817</strain>
    </source>
</reference>
<feature type="region of interest" description="Disordered" evidence="1">
    <location>
        <begin position="63"/>
        <end position="188"/>
    </location>
</feature>
<feature type="compositionally biased region" description="Low complexity" evidence="1">
    <location>
        <begin position="127"/>
        <end position="144"/>
    </location>
</feature>
<dbReference type="GeneID" id="20528713"/>